<organism evidence="3 4">
    <name type="scientific">Desulfovibrio legallii</name>
    <dbReference type="NCBI Taxonomy" id="571438"/>
    <lineage>
        <taxon>Bacteria</taxon>
        <taxon>Pseudomonadati</taxon>
        <taxon>Thermodesulfobacteriota</taxon>
        <taxon>Desulfovibrionia</taxon>
        <taxon>Desulfovibrionales</taxon>
        <taxon>Desulfovibrionaceae</taxon>
        <taxon>Desulfovibrio</taxon>
    </lineage>
</organism>
<reference evidence="4" key="1">
    <citation type="submission" date="2016-10" db="EMBL/GenBank/DDBJ databases">
        <authorList>
            <person name="Varghese N."/>
            <person name="Submissions S."/>
        </authorList>
    </citation>
    <scope>NUCLEOTIDE SEQUENCE [LARGE SCALE GENOMIC DNA]</scope>
    <source>
        <strain evidence="4">KHC7</strain>
    </source>
</reference>
<dbReference type="CDD" id="cd03820">
    <property type="entry name" value="GT4_AmsD-like"/>
    <property type="match status" value="1"/>
</dbReference>
<dbReference type="InterPro" id="IPR001296">
    <property type="entry name" value="Glyco_trans_1"/>
</dbReference>
<dbReference type="SUPFAM" id="SSF53756">
    <property type="entry name" value="UDP-Glycosyltransferase/glycogen phosphorylase"/>
    <property type="match status" value="1"/>
</dbReference>
<feature type="domain" description="Glycosyl transferase family 1" evidence="1">
    <location>
        <begin position="179"/>
        <end position="334"/>
    </location>
</feature>
<accession>A0A1G7NLV3</accession>
<sequence length="422" mass="47549">MRIGLVVWSLYTVRGGIERLGAMIAEAMVRRGHEVVIFCQDIPPDGKPQYPIPSSVECISLNLGAQASVDKARRKIVASNLDVICALFSWDALLWLPSIMNHTGIPLVISEHSKPEVIEKERWNAYERRACLAAADKIHMLTADFWQNLPEFLRERAVVIPNPVLPPLPVPPDRESVHRKQIIAAGRMIEDVKQFSLLLRAFKLLASRFPDWDLCLCGDGVDRAGYERLVHGLHLEERVMFPGMVENIDAYYAKAHVFCIPSRYEGFGMVIVEAQRHGLPAVGFADCTGTNEIIVHGENGLLAPERTPAALAATLQVLLRSAALRDRMGRRAQELLARYDARTVMDQWENLLTEAAALQGRTRLQYTRRAERTAVESALREILEREHPFSRPACVNLEREASQLRMGFQQAVQLLQRNNILT</sequence>
<proteinExistence type="predicted"/>
<protein>
    <submittedName>
        <fullName evidence="3">Glycosyltransferase involved in cell wall bisynthesis</fullName>
    </submittedName>
</protein>
<dbReference type="Pfam" id="PF13439">
    <property type="entry name" value="Glyco_transf_4"/>
    <property type="match status" value="1"/>
</dbReference>
<dbReference type="InterPro" id="IPR028098">
    <property type="entry name" value="Glyco_trans_4-like_N"/>
</dbReference>
<dbReference type="EMBL" id="FNBX01000012">
    <property type="protein sequence ID" value="SDF75038.1"/>
    <property type="molecule type" value="Genomic_DNA"/>
</dbReference>
<keyword evidence="3" id="KW-0808">Transferase</keyword>
<dbReference type="STRING" id="571438.SAMN05192586_11210"/>
<dbReference type="PANTHER" id="PTHR12526">
    <property type="entry name" value="GLYCOSYLTRANSFERASE"/>
    <property type="match status" value="1"/>
</dbReference>
<evidence type="ECO:0000259" key="1">
    <source>
        <dbReference type="Pfam" id="PF00534"/>
    </source>
</evidence>
<gene>
    <name evidence="3" type="ORF">SAMN05192586_11210</name>
</gene>
<evidence type="ECO:0000313" key="3">
    <source>
        <dbReference type="EMBL" id="SDF75038.1"/>
    </source>
</evidence>
<dbReference type="OrthoDB" id="9775208at2"/>
<dbReference type="GO" id="GO:0016757">
    <property type="term" value="F:glycosyltransferase activity"/>
    <property type="evidence" value="ECO:0007669"/>
    <property type="project" value="InterPro"/>
</dbReference>
<name>A0A1G7NLV3_9BACT</name>
<feature type="domain" description="Glycosyltransferase subfamily 4-like N-terminal" evidence="2">
    <location>
        <begin position="15"/>
        <end position="164"/>
    </location>
</feature>
<dbReference type="Proteomes" id="UP000199355">
    <property type="component" value="Unassembled WGS sequence"/>
</dbReference>
<evidence type="ECO:0000313" key="4">
    <source>
        <dbReference type="Proteomes" id="UP000199355"/>
    </source>
</evidence>
<evidence type="ECO:0000259" key="2">
    <source>
        <dbReference type="Pfam" id="PF13439"/>
    </source>
</evidence>
<dbReference type="RefSeq" id="WP_092154173.1">
    <property type="nucleotide sequence ID" value="NZ_FNBX01000012.1"/>
</dbReference>
<dbReference type="Gene3D" id="3.40.50.2000">
    <property type="entry name" value="Glycogen Phosphorylase B"/>
    <property type="match status" value="2"/>
</dbReference>
<dbReference type="AlphaFoldDB" id="A0A1G7NLV3"/>
<dbReference type="Pfam" id="PF00534">
    <property type="entry name" value="Glycos_transf_1"/>
    <property type="match status" value="1"/>
</dbReference>
<keyword evidence="4" id="KW-1185">Reference proteome</keyword>